<dbReference type="Proteomes" id="UP000199065">
    <property type="component" value="Unassembled WGS sequence"/>
</dbReference>
<dbReference type="PROSITE" id="PS51462">
    <property type="entry name" value="NUDIX"/>
    <property type="match status" value="1"/>
</dbReference>
<sequence length="165" mass="18796">MDCGFHQDGHWFRLRAAAIILDGDRVLMARNDLDPYHYAIGGGVHHSETTEAAVRREVLEETGLELQIQRPFFIHENFFTLSNGDPAHELAFYFLMHFDPARHRPRSTASTSMDGAREWCEWVPLKDYGRLRPAYPTFLAELLSNPPRTLCVIRTTEPSGSGPTL</sequence>
<comment type="cofactor">
    <cofactor evidence="1">
        <name>Mg(2+)</name>
        <dbReference type="ChEBI" id="CHEBI:18420"/>
    </cofactor>
</comment>
<dbReference type="PROSITE" id="PS00893">
    <property type="entry name" value="NUDIX_BOX"/>
    <property type="match status" value="1"/>
</dbReference>
<dbReference type="InterPro" id="IPR015797">
    <property type="entry name" value="NUDIX_hydrolase-like_dom_sf"/>
</dbReference>
<reference evidence="4 5" key="1">
    <citation type="submission" date="2016-10" db="EMBL/GenBank/DDBJ databases">
        <authorList>
            <person name="de Groot N.N."/>
        </authorList>
    </citation>
    <scope>NUCLEOTIDE SEQUENCE [LARGE SCALE GENOMIC DNA]</scope>
    <source>
        <strain>J11</strain>
        <strain evidence="5">PG 39</strain>
    </source>
</reference>
<dbReference type="Gene3D" id="3.90.79.10">
    <property type="entry name" value="Nucleoside Triphosphate Pyrophosphohydrolase"/>
    <property type="match status" value="1"/>
</dbReference>
<accession>A0A1I2V592</accession>
<evidence type="ECO:0000313" key="4">
    <source>
        <dbReference type="EMBL" id="SFG84350.1"/>
    </source>
</evidence>
<evidence type="ECO:0000259" key="3">
    <source>
        <dbReference type="PROSITE" id="PS51462"/>
    </source>
</evidence>
<organism evidence="4 5">
    <name type="scientific">Corynebacterium spheniscorum</name>
    <dbReference type="NCBI Taxonomy" id="185761"/>
    <lineage>
        <taxon>Bacteria</taxon>
        <taxon>Bacillati</taxon>
        <taxon>Actinomycetota</taxon>
        <taxon>Actinomycetes</taxon>
        <taxon>Mycobacteriales</taxon>
        <taxon>Corynebacteriaceae</taxon>
        <taxon>Corynebacterium</taxon>
    </lineage>
</organism>
<dbReference type="GO" id="GO:0016787">
    <property type="term" value="F:hydrolase activity"/>
    <property type="evidence" value="ECO:0007669"/>
    <property type="project" value="UniProtKB-KW"/>
</dbReference>
<evidence type="ECO:0000256" key="2">
    <source>
        <dbReference type="ARBA" id="ARBA00022801"/>
    </source>
</evidence>
<dbReference type="SUPFAM" id="SSF55811">
    <property type="entry name" value="Nudix"/>
    <property type="match status" value="1"/>
</dbReference>
<gene>
    <name evidence="4" type="ORF">SAMN05660282_02131</name>
</gene>
<name>A0A1I2V592_9CORY</name>
<dbReference type="OrthoDB" id="4247482at2"/>
<keyword evidence="2" id="KW-0378">Hydrolase</keyword>
<dbReference type="PANTHER" id="PTHR43046:SF14">
    <property type="entry name" value="MUTT_NUDIX FAMILY PROTEIN"/>
    <property type="match status" value="1"/>
</dbReference>
<dbReference type="AlphaFoldDB" id="A0A1I2V592"/>
<dbReference type="CDD" id="cd04688">
    <property type="entry name" value="NUDIX_Hydrolase"/>
    <property type="match status" value="1"/>
</dbReference>
<dbReference type="EMBL" id="FOPJ01000018">
    <property type="protein sequence ID" value="SFG84350.1"/>
    <property type="molecule type" value="Genomic_DNA"/>
</dbReference>
<feature type="domain" description="Nudix hydrolase" evidence="3">
    <location>
        <begin position="11"/>
        <end position="145"/>
    </location>
</feature>
<evidence type="ECO:0000313" key="5">
    <source>
        <dbReference type="Proteomes" id="UP000199065"/>
    </source>
</evidence>
<dbReference type="Pfam" id="PF00293">
    <property type="entry name" value="NUDIX"/>
    <property type="match status" value="1"/>
</dbReference>
<dbReference type="PANTHER" id="PTHR43046">
    <property type="entry name" value="GDP-MANNOSE MANNOSYL HYDROLASE"/>
    <property type="match status" value="1"/>
</dbReference>
<keyword evidence="5" id="KW-1185">Reference proteome</keyword>
<dbReference type="STRING" id="185761.SAMN05660282_02131"/>
<evidence type="ECO:0000256" key="1">
    <source>
        <dbReference type="ARBA" id="ARBA00001946"/>
    </source>
</evidence>
<protein>
    <submittedName>
        <fullName evidence="4">ADP-ribose pyrophosphatase YjhB, NUDIX family</fullName>
    </submittedName>
</protein>
<dbReference type="InterPro" id="IPR000086">
    <property type="entry name" value="NUDIX_hydrolase_dom"/>
</dbReference>
<proteinExistence type="predicted"/>
<dbReference type="RefSeq" id="WP_092287172.1">
    <property type="nucleotide sequence ID" value="NZ_FOPJ01000018.1"/>
</dbReference>
<dbReference type="InterPro" id="IPR020084">
    <property type="entry name" value="NUDIX_hydrolase_CS"/>
</dbReference>